<protein>
    <submittedName>
        <fullName evidence="1">NitT/TauT family transport system substrate-binding protein</fullName>
    </submittedName>
</protein>
<accession>A0A1H4ABZ4</accession>
<dbReference type="Proteomes" id="UP000198703">
    <property type="component" value="Unassembled WGS sequence"/>
</dbReference>
<organism evidence="1 2">
    <name type="scientific">Rubrimonas cliftonensis</name>
    <dbReference type="NCBI Taxonomy" id="89524"/>
    <lineage>
        <taxon>Bacteria</taxon>
        <taxon>Pseudomonadati</taxon>
        <taxon>Pseudomonadota</taxon>
        <taxon>Alphaproteobacteria</taxon>
        <taxon>Rhodobacterales</taxon>
        <taxon>Paracoccaceae</taxon>
        <taxon>Rubrimonas</taxon>
    </lineage>
</organism>
<dbReference type="RefSeq" id="WP_093252061.1">
    <property type="nucleotide sequence ID" value="NZ_FNQM01000004.1"/>
</dbReference>
<dbReference type="AlphaFoldDB" id="A0A1H4ABZ4"/>
<keyword evidence="2" id="KW-1185">Reference proteome</keyword>
<name>A0A1H4ABZ4_9RHOB</name>
<dbReference type="STRING" id="89524.SAMN05444370_104154"/>
<reference evidence="1 2" key="1">
    <citation type="submission" date="2016-10" db="EMBL/GenBank/DDBJ databases">
        <authorList>
            <person name="de Groot N.N."/>
        </authorList>
    </citation>
    <scope>NUCLEOTIDE SEQUENCE [LARGE SCALE GENOMIC DNA]</scope>
    <source>
        <strain evidence="1 2">DSM 15345</strain>
    </source>
</reference>
<dbReference type="PANTHER" id="PTHR30024">
    <property type="entry name" value="ALIPHATIC SULFONATES-BINDING PROTEIN-RELATED"/>
    <property type="match status" value="1"/>
</dbReference>
<gene>
    <name evidence="1" type="ORF">SAMN05444370_104154</name>
</gene>
<dbReference type="PROSITE" id="PS51318">
    <property type="entry name" value="TAT"/>
    <property type="match status" value="1"/>
</dbReference>
<dbReference type="Gene3D" id="3.40.190.10">
    <property type="entry name" value="Periplasmic binding protein-like II"/>
    <property type="match status" value="2"/>
</dbReference>
<dbReference type="Pfam" id="PF13379">
    <property type="entry name" value="NMT1_2"/>
    <property type="match status" value="1"/>
</dbReference>
<dbReference type="EMBL" id="FNQM01000004">
    <property type="protein sequence ID" value="SEA33278.1"/>
    <property type="molecule type" value="Genomic_DNA"/>
</dbReference>
<dbReference type="OrthoDB" id="506341at2"/>
<sequence length="352" mass="37717">MCDHHLNTSRLDLAAPRLDRRGFLRSTGAMTLTMAAAGGLGAGRALASDALTSTHGTGFCNLNLFLAHADQLAQEDGLEIQFVNTPTFAEQVTFLGIGQVDVGLMPYTSFMALYDAGAPVTIVAGGGIEGCGIVSQPGLDSAEKLKGKTLGTFQLDTLEVMPYDWLKAKGVPFSDVNVRYMGNTPEAVEAFKAGALDWICTIEPYVTSLIKDVPGAHLLSDGKDIYGAGYTDCVLACRTNLITEKPAALKALIKGMMKAQAAAEADPDTALEKLVGTYYKTSMENAQFAKFKQPAVVDARNQTDFILERVDSVIEMGYIKKKPGRDAIDWTLLEEVIAENADLYGSLKLKSA</sequence>
<evidence type="ECO:0000313" key="1">
    <source>
        <dbReference type="EMBL" id="SEA33278.1"/>
    </source>
</evidence>
<evidence type="ECO:0000313" key="2">
    <source>
        <dbReference type="Proteomes" id="UP000198703"/>
    </source>
</evidence>
<dbReference type="InterPro" id="IPR006311">
    <property type="entry name" value="TAT_signal"/>
</dbReference>
<proteinExistence type="predicted"/>
<dbReference type="SUPFAM" id="SSF53850">
    <property type="entry name" value="Periplasmic binding protein-like II"/>
    <property type="match status" value="1"/>
</dbReference>